<organism evidence="6 7">
    <name type="scientific">Paludibacterium purpuratum</name>
    <dbReference type="NCBI Taxonomy" id="1144873"/>
    <lineage>
        <taxon>Bacteria</taxon>
        <taxon>Pseudomonadati</taxon>
        <taxon>Pseudomonadota</taxon>
        <taxon>Betaproteobacteria</taxon>
        <taxon>Neisseriales</taxon>
        <taxon>Chromobacteriaceae</taxon>
        <taxon>Paludibacterium</taxon>
    </lineage>
</organism>
<keyword evidence="2" id="KW-0597">Phosphoprotein</keyword>
<keyword evidence="1 3" id="KW-0238">DNA-binding</keyword>
<dbReference type="Gene3D" id="1.10.10.10">
    <property type="entry name" value="Winged helix-like DNA-binding domain superfamily/Winged helix DNA-binding domain"/>
    <property type="match status" value="1"/>
</dbReference>
<keyword evidence="7" id="KW-1185">Reference proteome</keyword>
<evidence type="ECO:0000259" key="5">
    <source>
        <dbReference type="PROSITE" id="PS51755"/>
    </source>
</evidence>
<dbReference type="SMART" id="SM00862">
    <property type="entry name" value="Trans_reg_C"/>
    <property type="match status" value="1"/>
</dbReference>
<dbReference type="PROSITE" id="PS50110">
    <property type="entry name" value="RESPONSE_REGULATORY"/>
    <property type="match status" value="1"/>
</dbReference>
<dbReference type="InterPro" id="IPR039420">
    <property type="entry name" value="WalR-like"/>
</dbReference>
<dbReference type="RefSeq" id="WP_133680658.1">
    <property type="nucleotide sequence ID" value="NZ_SNZP01000007.1"/>
</dbReference>
<dbReference type="InterPro" id="IPR011006">
    <property type="entry name" value="CheY-like_superfamily"/>
</dbReference>
<dbReference type="Proteomes" id="UP000295611">
    <property type="component" value="Unassembled WGS sequence"/>
</dbReference>
<evidence type="ECO:0000313" key="6">
    <source>
        <dbReference type="EMBL" id="TDR79705.1"/>
    </source>
</evidence>
<protein>
    <submittedName>
        <fullName evidence="6">Two-component system response regulator BasR</fullName>
    </submittedName>
</protein>
<evidence type="ECO:0000256" key="1">
    <source>
        <dbReference type="ARBA" id="ARBA00023125"/>
    </source>
</evidence>
<dbReference type="AlphaFoldDB" id="A0A4R7B7G7"/>
<dbReference type="PROSITE" id="PS51755">
    <property type="entry name" value="OMPR_PHOB"/>
    <property type="match status" value="1"/>
</dbReference>
<dbReference type="Pfam" id="PF00486">
    <property type="entry name" value="Trans_reg_C"/>
    <property type="match status" value="1"/>
</dbReference>
<dbReference type="InterPro" id="IPR036388">
    <property type="entry name" value="WH-like_DNA-bd_sf"/>
</dbReference>
<feature type="modified residue" description="4-aspartylphosphate" evidence="2">
    <location>
        <position position="51"/>
    </location>
</feature>
<evidence type="ECO:0000313" key="7">
    <source>
        <dbReference type="Proteomes" id="UP000295611"/>
    </source>
</evidence>
<dbReference type="CDD" id="cd00383">
    <property type="entry name" value="trans_reg_C"/>
    <property type="match status" value="1"/>
</dbReference>
<dbReference type="Gene3D" id="6.10.250.690">
    <property type="match status" value="1"/>
</dbReference>
<sequence>MHILLIEDDLDLGFALQQALKVEGISSEWRRSAQDAPQVPAEIEHDCVLLDLTLPDGDGLTLLARWRKAGIATPVIVITARSALEDRLAGLDGGADDFILKPFAMPELISRIRAVLRRYAQQASEIWALGELQIKPRSHQVLLRGDELDLSPREFNLLLELAREAGCIVAKSALAQRLEPLGEPVDFGALEVHMSNLRRKIGAERIRTVRGVGYMLIS</sequence>
<dbReference type="PANTHER" id="PTHR48111:SF36">
    <property type="entry name" value="TRANSCRIPTIONAL REGULATORY PROTEIN CUTR"/>
    <property type="match status" value="1"/>
</dbReference>
<dbReference type="GO" id="GO:0000156">
    <property type="term" value="F:phosphorelay response regulator activity"/>
    <property type="evidence" value="ECO:0007669"/>
    <property type="project" value="TreeGrafter"/>
</dbReference>
<name>A0A4R7B7G7_9NEIS</name>
<evidence type="ECO:0000256" key="3">
    <source>
        <dbReference type="PROSITE-ProRule" id="PRU01091"/>
    </source>
</evidence>
<gene>
    <name evidence="6" type="ORF">DFP86_10769</name>
</gene>
<dbReference type="InterPro" id="IPR001789">
    <property type="entry name" value="Sig_transdc_resp-reg_receiver"/>
</dbReference>
<dbReference type="Gene3D" id="3.40.50.2300">
    <property type="match status" value="1"/>
</dbReference>
<dbReference type="GO" id="GO:0032993">
    <property type="term" value="C:protein-DNA complex"/>
    <property type="evidence" value="ECO:0007669"/>
    <property type="project" value="TreeGrafter"/>
</dbReference>
<dbReference type="OrthoDB" id="9802426at2"/>
<proteinExistence type="predicted"/>
<dbReference type="SUPFAM" id="SSF52172">
    <property type="entry name" value="CheY-like"/>
    <property type="match status" value="1"/>
</dbReference>
<comment type="caution">
    <text evidence="6">The sequence shown here is derived from an EMBL/GenBank/DDBJ whole genome shotgun (WGS) entry which is preliminary data.</text>
</comment>
<reference evidence="6 7" key="1">
    <citation type="submission" date="2019-03" db="EMBL/GenBank/DDBJ databases">
        <title>Genomic Encyclopedia of Type Strains, Phase III (KMG-III): the genomes of soil and plant-associated and newly described type strains.</title>
        <authorList>
            <person name="Whitman W."/>
        </authorList>
    </citation>
    <scope>NUCLEOTIDE SEQUENCE [LARGE SCALE GENOMIC DNA]</scope>
    <source>
        <strain evidence="6 7">CECT 8976</strain>
    </source>
</reference>
<feature type="DNA-binding region" description="OmpR/PhoB-type" evidence="3">
    <location>
        <begin position="124"/>
        <end position="218"/>
    </location>
</feature>
<dbReference type="PANTHER" id="PTHR48111">
    <property type="entry name" value="REGULATOR OF RPOS"/>
    <property type="match status" value="1"/>
</dbReference>
<feature type="domain" description="Response regulatory" evidence="4">
    <location>
        <begin position="2"/>
        <end position="116"/>
    </location>
</feature>
<dbReference type="CDD" id="cd17624">
    <property type="entry name" value="REC_OmpR_PmrA-like"/>
    <property type="match status" value="1"/>
</dbReference>
<dbReference type="InterPro" id="IPR001867">
    <property type="entry name" value="OmpR/PhoB-type_DNA-bd"/>
</dbReference>
<dbReference type="EMBL" id="SNZP01000007">
    <property type="protein sequence ID" value="TDR79705.1"/>
    <property type="molecule type" value="Genomic_DNA"/>
</dbReference>
<feature type="domain" description="OmpR/PhoB-type" evidence="5">
    <location>
        <begin position="124"/>
        <end position="218"/>
    </location>
</feature>
<dbReference type="GO" id="GO:0006355">
    <property type="term" value="P:regulation of DNA-templated transcription"/>
    <property type="evidence" value="ECO:0007669"/>
    <property type="project" value="InterPro"/>
</dbReference>
<dbReference type="Pfam" id="PF00072">
    <property type="entry name" value="Response_reg"/>
    <property type="match status" value="1"/>
</dbReference>
<evidence type="ECO:0000256" key="2">
    <source>
        <dbReference type="PROSITE-ProRule" id="PRU00169"/>
    </source>
</evidence>
<dbReference type="SMART" id="SM00448">
    <property type="entry name" value="REC"/>
    <property type="match status" value="1"/>
</dbReference>
<dbReference type="GO" id="GO:0000976">
    <property type="term" value="F:transcription cis-regulatory region binding"/>
    <property type="evidence" value="ECO:0007669"/>
    <property type="project" value="TreeGrafter"/>
</dbReference>
<accession>A0A4R7B7G7</accession>
<dbReference type="GO" id="GO:0005829">
    <property type="term" value="C:cytosol"/>
    <property type="evidence" value="ECO:0007669"/>
    <property type="project" value="TreeGrafter"/>
</dbReference>
<evidence type="ECO:0000259" key="4">
    <source>
        <dbReference type="PROSITE" id="PS50110"/>
    </source>
</evidence>